<proteinExistence type="predicted"/>
<organism evidence="1">
    <name type="scientific">Anguilla anguilla</name>
    <name type="common">European freshwater eel</name>
    <name type="synonym">Muraena anguilla</name>
    <dbReference type="NCBI Taxonomy" id="7936"/>
    <lineage>
        <taxon>Eukaryota</taxon>
        <taxon>Metazoa</taxon>
        <taxon>Chordata</taxon>
        <taxon>Craniata</taxon>
        <taxon>Vertebrata</taxon>
        <taxon>Euteleostomi</taxon>
        <taxon>Actinopterygii</taxon>
        <taxon>Neopterygii</taxon>
        <taxon>Teleostei</taxon>
        <taxon>Anguilliformes</taxon>
        <taxon>Anguillidae</taxon>
        <taxon>Anguilla</taxon>
    </lineage>
</organism>
<name>A0A0E9T2U3_ANGAN</name>
<dbReference type="AlphaFoldDB" id="A0A0E9T2U3"/>
<dbReference type="EMBL" id="GBXM01060616">
    <property type="protein sequence ID" value="JAH47961.1"/>
    <property type="molecule type" value="Transcribed_RNA"/>
</dbReference>
<protein>
    <submittedName>
        <fullName evidence="1">Uncharacterized protein</fullName>
    </submittedName>
</protein>
<reference evidence="1" key="2">
    <citation type="journal article" date="2015" name="Fish Shellfish Immunol.">
        <title>Early steps in the European eel (Anguilla anguilla)-Vibrio vulnificus interaction in the gills: Role of the RtxA13 toxin.</title>
        <authorList>
            <person name="Callol A."/>
            <person name="Pajuelo D."/>
            <person name="Ebbesson L."/>
            <person name="Teles M."/>
            <person name="MacKenzie S."/>
            <person name="Amaro C."/>
        </authorList>
    </citation>
    <scope>NUCLEOTIDE SEQUENCE</scope>
</reference>
<sequence>MLYRIFLVIVIKPPCRTIELQTLNFLRNSQNYESTDTQTSTSLSFRARKMALMLIV</sequence>
<evidence type="ECO:0000313" key="1">
    <source>
        <dbReference type="EMBL" id="JAH47961.1"/>
    </source>
</evidence>
<reference evidence="1" key="1">
    <citation type="submission" date="2014-11" db="EMBL/GenBank/DDBJ databases">
        <authorList>
            <person name="Amaro Gonzalez C."/>
        </authorList>
    </citation>
    <scope>NUCLEOTIDE SEQUENCE</scope>
</reference>
<accession>A0A0E9T2U3</accession>